<reference evidence="4 5" key="1">
    <citation type="journal article" date="2011" name="Stand. Genomic Sci.">
        <title>Non-contiguous finished genome sequence and contextual data of the filamentous soil bacterium Ktedonobacter racemifer type strain (SOSP1-21).</title>
        <authorList>
            <person name="Chang Y.J."/>
            <person name="Land M."/>
            <person name="Hauser L."/>
            <person name="Chertkov O."/>
            <person name="Del Rio T.G."/>
            <person name="Nolan M."/>
            <person name="Copeland A."/>
            <person name="Tice H."/>
            <person name="Cheng J.F."/>
            <person name="Lucas S."/>
            <person name="Han C."/>
            <person name="Goodwin L."/>
            <person name="Pitluck S."/>
            <person name="Ivanova N."/>
            <person name="Ovchinikova G."/>
            <person name="Pati A."/>
            <person name="Chen A."/>
            <person name="Palaniappan K."/>
            <person name="Mavromatis K."/>
            <person name="Liolios K."/>
            <person name="Brettin T."/>
            <person name="Fiebig A."/>
            <person name="Rohde M."/>
            <person name="Abt B."/>
            <person name="Goker M."/>
            <person name="Detter J.C."/>
            <person name="Woyke T."/>
            <person name="Bristow J."/>
            <person name="Eisen J.A."/>
            <person name="Markowitz V."/>
            <person name="Hugenholtz P."/>
            <person name="Kyrpides N.C."/>
            <person name="Klenk H.P."/>
            <person name="Lapidus A."/>
        </authorList>
    </citation>
    <scope>NUCLEOTIDE SEQUENCE [LARGE SCALE GENOMIC DNA]</scope>
    <source>
        <strain evidence="5">DSM 44963</strain>
    </source>
</reference>
<keyword evidence="5" id="KW-1185">Reference proteome</keyword>
<dbReference type="PANTHER" id="PTHR30055">
    <property type="entry name" value="HTH-TYPE TRANSCRIPTIONAL REGULATOR RUTR"/>
    <property type="match status" value="1"/>
</dbReference>
<dbReference type="RefSeq" id="WP_007910175.1">
    <property type="nucleotide sequence ID" value="NZ_ADVG01000002.1"/>
</dbReference>
<dbReference type="InterPro" id="IPR009057">
    <property type="entry name" value="Homeodomain-like_sf"/>
</dbReference>
<protein>
    <submittedName>
        <fullName evidence="4">Transcriptional regulator, TetR family</fullName>
    </submittedName>
</protein>
<dbReference type="Gene3D" id="1.10.357.10">
    <property type="entry name" value="Tetracycline Repressor, domain 2"/>
    <property type="match status" value="1"/>
</dbReference>
<dbReference type="EMBL" id="ADVG01000002">
    <property type="protein sequence ID" value="EFH86136.1"/>
    <property type="molecule type" value="Genomic_DNA"/>
</dbReference>
<dbReference type="STRING" id="485913.Krac_7413"/>
<dbReference type="GO" id="GO:0003677">
    <property type="term" value="F:DNA binding"/>
    <property type="evidence" value="ECO:0007669"/>
    <property type="project" value="UniProtKB-UniRule"/>
</dbReference>
<dbReference type="PROSITE" id="PS50977">
    <property type="entry name" value="HTH_TETR_2"/>
    <property type="match status" value="1"/>
</dbReference>
<proteinExistence type="predicted"/>
<feature type="DNA-binding region" description="H-T-H motif" evidence="2">
    <location>
        <begin position="29"/>
        <end position="48"/>
    </location>
</feature>
<dbReference type="PANTHER" id="PTHR30055:SF222">
    <property type="entry name" value="REGULATORY PROTEIN"/>
    <property type="match status" value="1"/>
</dbReference>
<accession>D6TS63</accession>
<feature type="domain" description="HTH tetR-type" evidence="3">
    <location>
        <begin position="7"/>
        <end position="66"/>
    </location>
</feature>
<keyword evidence="1 2" id="KW-0238">DNA-binding</keyword>
<comment type="caution">
    <text evidence="4">The sequence shown here is derived from an EMBL/GenBank/DDBJ whole genome shotgun (WGS) entry which is preliminary data.</text>
</comment>
<gene>
    <name evidence="4" type="ORF">Krac_7413</name>
</gene>
<organism evidence="4 5">
    <name type="scientific">Ktedonobacter racemifer DSM 44963</name>
    <dbReference type="NCBI Taxonomy" id="485913"/>
    <lineage>
        <taxon>Bacteria</taxon>
        <taxon>Bacillati</taxon>
        <taxon>Chloroflexota</taxon>
        <taxon>Ktedonobacteria</taxon>
        <taxon>Ktedonobacterales</taxon>
        <taxon>Ktedonobacteraceae</taxon>
        <taxon>Ktedonobacter</taxon>
    </lineage>
</organism>
<dbReference type="Proteomes" id="UP000004508">
    <property type="component" value="Unassembled WGS sequence"/>
</dbReference>
<sequence length="190" mass="21505">MARPKSQDKRNAILVAAIELIAGQGLSVPTAKIAHAAGVAEGTLFTYFETKERLLNELYLELKREEREEMTRDYPVHASLKARARYVWDNYVGLGIAQPHKFKAMTQLSVSDHIWEQTKRQSVEGFEAISAMLQECLTSGALKDQPHEFGVALFISMRNMTIEFMLHHPSEADRFRDAGFTAFWNAVTTT</sequence>
<dbReference type="PRINTS" id="PR00455">
    <property type="entry name" value="HTHTETR"/>
</dbReference>
<dbReference type="eggNOG" id="COG1309">
    <property type="taxonomic scope" value="Bacteria"/>
</dbReference>
<evidence type="ECO:0000259" key="3">
    <source>
        <dbReference type="PROSITE" id="PS50977"/>
    </source>
</evidence>
<dbReference type="InParanoid" id="D6TS63"/>
<evidence type="ECO:0000256" key="1">
    <source>
        <dbReference type="ARBA" id="ARBA00023125"/>
    </source>
</evidence>
<dbReference type="InterPro" id="IPR001647">
    <property type="entry name" value="HTH_TetR"/>
</dbReference>
<name>D6TS63_KTERA</name>
<dbReference type="InterPro" id="IPR050109">
    <property type="entry name" value="HTH-type_TetR-like_transc_reg"/>
</dbReference>
<dbReference type="SUPFAM" id="SSF46689">
    <property type="entry name" value="Homeodomain-like"/>
    <property type="match status" value="1"/>
</dbReference>
<evidence type="ECO:0000313" key="5">
    <source>
        <dbReference type="Proteomes" id="UP000004508"/>
    </source>
</evidence>
<evidence type="ECO:0000313" key="4">
    <source>
        <dbReference type="EMBL" id="EFH86136.1"/>
    </source>
</evidence>
<dbReference type="AlphaFoldDB" id="D6TS63"/>
<dbReference type="GO" id="GO:0006355">
    <property type="term" value="P:regulation of DNA-templated transcription"/>
    <property type="evidence" value="ECO:0007669"/>
    <property type="project" value="UniProtKB-ARBA"/>
</dbReference>
<evidence type="ECO:0000256" key="2">
    <source>
        <dbReference type="PROSITE-ProRule" id="PRU00335"/>
    </source>
</evidence>
<dbReference type="Pfam" id="PF00440">
    <property type="entry name" value="TetR_N"/>
    <property type="match status" value="1"/>
</dbReference>
<dbReference type="OrthoDB" id="268339at2"/>